<keyword evidence="12 19" id="KW-1133">Transmembrane helix</keyword>
<feature type="signal peptide" evidence="20">
    <location>
        <begin position="1"/>
        <end position="18"/>
    </location>
</feature>
<sequence length="833" mass="91258">MVLHLLLQFSWLSVATVASMVLPGCPEKCGNITVPYPFGIRPGCYKNKAFQMVCNDTIEPPRLFTSTDSNLEVLNISLEGEVRIHGWMSWDCYSSPGVRFDQFNGLMDLKNSSPYTFSSTRNTFAVIGCNTGANLTESSGSGCFSSCNEYSVTNASCTGNGCCQTNVPKDLKRFDVRFTSIDNSWATTPCSLAFFVASDAQEQTVSDILDGNRYAVPIVLDWRIGNETCYDAERNLTSYGCTANSSCSQPLANSSGYICLCPPGFSGNPYIDNGCSKDECSDPNTNPCQVICKKTSNGSACSCPPGAYGDGRKDGDGCKCLQGYHGSTNVTHGCQDIDECADTASNKCQYLCINTQGSYQCSCPDGYHGDGRTDGSTNVTHGCQDIDECADTASNKCQHLCINTQGSYQCSCPDGHHGDGRTDGKGCIVDSDNESPVIKIAVGIGLGILCLLVGSYWLYWNFKKRHIERRKKFYRKNGGLLLQQKISSHEGVAEMTKIFTVKELKIATNNYDAGRILGQGGHGTVYKGILPGNRTVAIKKSKMLDPIQVKQFINEVAILSQVNHRNIVKLLGCCLETQVPSLVYEYVSNGTLFQHIHSEGNGSSISWENRLRIATEAAGALAYLHSSISIPIIHRDVKSTNILLDDDYTAKVSDFGASRSIPFDKPHITTAVQGTYGYLDPEYFFTSKLTDKSDVYSFGVLLVELLTGEKPISLTRPEEDRNLVSYFISSMNENRLLQVIDTRVVNEVNEEQLLAVADLAKRCLRQTGDERPTMKEVAAELEGLRRTVVQTSTVENQLETECLLNGVSQNYPGDAARQHSLEKQFIVSLDVPR</sequence>
<evidence type="ECO:0000256" key="18">
    <source>
        <dbReference type="PROSITE-ProRule" id="PRU10141"/>
    </source>
</evidence>
<evidence type="ECO:0000256" key="1">
    <source>
        <dbReference type="ARBA" id="ARBA00004479"/>
    </source>
</evidence>
<dbReference type="GO" id="GO:0005886">
    <property type="term" value="C:plasma membrane"/>
    <property type="evidence" value="ECO:0007669"/>
    <property type="project" value="TreeGrafter"/>
</dbReference>
<dbReference type="Pfam" id="PF07714">
    <property type="entry name" value="PK_Tyr_Ser-Thr"/>
    <property type="match status" value="1"/>
</dbReference>
<dbReference type="InterPro" id="IPR000742">
    <property type="entry name" value="EGF"/>
</dbReference>
<dbReference type="AlphaFoldDB" id="A0A443PB38"/>
<comment type="function">
    <text evidence="16">Serine/threonine-protein kinase that may function as a signaling receptor of extracellular matrix component. Binding to pectin may have significance in the control of cell expansion, morphogenesis and development.</text>
</comment>
<feature type="transmembrane region" description="Helical" evidence="19">
    <location>
        <begin position="440"/>
        <end position="462"/>
    </location>
</feature>
<dbReference type="PROSITE" id="PS50011">
    <property type="entry name" value="PROTEIN_KINASE_DOM"/>
    <property type="match status" value="1"/>
</dbReference>
<dbReference type="SMART" id="SM00181">
    <property type="entry name" value="EGF"/>
    <property type="match status" value="4"/>
</dbReference>
<evidence type="ECO:0000256" key="17">
    <source>
        <dbReference type="PROSITE-ProRule" id="PRU00076"/>
    </source>
</evidence>
<keyword evidence="13 19" id="KW-0472">Membrane</keyword>
<dbReference type="SMART" id="SM00179">
    <property type="entry name" value="EGF_CA"/>
    <property type="match status" value="2"/>
</dbReference>
<feature type="chain" id="PRO_5019080880" evidence="20">
    <location>
        <begin position="19"/>
        <end position="833"/>
    </location>
</feature>
<keyword evidence="5" id="KW-0808">Transferase</keyword>
<dbReference type="InterPro" id="IPR000719">
    <property type="entry name" value="Prot_kinase_dom"/>
</dbReference>
<evidence type="ECO:0000256" key="11">
    <source>
        <dbReference type="ARBA" id="ARBA00022840"/>
    </source>
</evidence>
<keyword evidence="14" id="KW-1015">Disulfide bond</keyword>
<evidence type="ECO:0000256" key="20">
    <source>
        <dbReference type="SAM" id="SignalP"/>
    </source>
</evidence>
<dbReference type="InterPro" id="IPR001881">
    <property type="entry name" value="EGF-like_Ca-bd_dom"/>
</dbReference>
<feature type="domain" description="EGF-like" evidence="22">
    <location>
        <begin position="385"/>
        <end position="422"/>
    </location>
</feature>
<evidence type="ECO:0000256" key="16">
    <source>
        <dbReference type="ARBA" id="ARBA00058961"/>
    </source>
</evidence>
<keyword evidence="9 18" id="KW-0547">Nucleotide-binding</keyword>
<dbReference type="Gene3D" id="1.10.510.10">
    <property type="entry name" value="Transferase(Phosphotransferase) domain 1"/>
    <property type="match status" value="1"/>
</dbReference>
<dbReference type="SUPFAM" id="SSF57184">
    <property type="entry name" value="Growth factor receptor domain"/>
    <property type="match status" value="1"/>
</dbReference>
<dbReference type="InterPro" id="IPR011009">
    <property type="entry name" value="Kinase-like_dom_sf"/>
</dbReference>
<dbReference type="PANTHER" id="PTHR27005">
    <property type="entry name" value="WALL-ASSOCIATED RECEPTOR KINASE-LIKE 21"/>
    <property type="match status" value="1"/>
</dbReference>
<dbReference type="Pfam" id="PF08488">
    <property type="entry name" value="WAK"/>
    <property type="match status" value="1"/>
</dbReference>
<evidence type="ECO:0000313" key="23">
    <source>
        <dbReference type="EMBL" id="RWR87950.1"/>
    </source>
</evidence>
<dbReference type="InterPro" id="IPR025287">
    <property type="entry name" value="WAK_GUB"/>
</dbReference>
<dbReference type="PANTHER" id="PTHR27005:SF283">
    <property type="entry name" value="OS02G0633066 PROTEIN"/>
    <property type="match status" value="1"/>
</dbReference>
<evidence type="ECO:0000256" key="2">
    <source>
        <dbReference type="ARBA" id="ARBA00022527"/>
    </source>
</evidence>
<keyword evidence="11 18" id="KW-0067">ATP-binding</keyword>
<dbReference type="GO" id="GO:0007166">
    <property type="term" value="P:cell surface receptor signaling pathway"/>
    <property type="evidence" value="ECO:0007669"/>
    <property type="project" value="InterPro"/>
</dbReference>
<evidence type="ECO:0000259" key="22">
    <source>
        <dbReference type="PROSITE" id="PS50026"/>
    </source>
</evidence>
<dbReference type="PROSITE" id="PS00108">
    <property type="entry name" value="PROTEIN_KINASE_ST"/>
    <property type="match status" value="1"/>
</dbReference>
<evidence type="ECO:0000256" key="12">
    <source>
        <dbReference type="ARBA" id="ARBA00022989"/>
    </source>
</evidence>
<dbReference type="InterPro" id="IPR001245">
    <property type="entry name" value="Ser-Thr/Tyr_kinase_cat_dom"/>
</dbReference>
<dbReference type="SUPFAM" id="SSF56112">
    <property type="entry name" value="Protein kinase-like (PK-like)"/>
    <property type="match status" value="1"/>
</dbReference>
<dbReference type="OrthoDB" id="4062651at2759"/>
<dbReference type="Proteomes" id="UP000283530">
    <property type="component" value="Unassembled WGS sequence"/>
</dbReference>
<dbReference type="InterPro" id="IPR000152">
    <property type="entry name" value="EGF-type_Asp/Asn_hydroxyl_site"/>
</dbReference>
<comment type="subcellular location">
    <subcellularLocation>
        <location evidence="1">Membrane</location>
        <topology evidence="1">Single-pass type I membrane protein</topology>
    </subcellularLocation>
</comment>
<dbReference type="InterPro" id="IPR049883">
    <property type="entry name" value="NOTCH1_EGF-like"/>
</dbReference>
<evidence type="ECO:0000256" key="3">
    <source>
        <dbReference type="ARBA" id="ARBA00022536"/>
    </source>
</evidence>
<accession>A0A443PB38</accession>
<keyword evidence="10 23" id="KW-0418">Kinase</keyword>
<keyword evidence="2" id="KW-0723">Serine/threonine-protein kinase</keyword>
<dbReference type="FunFam" id="3.30.200.20:FF:000043">
    <property type="entry name" value="Wall-associated receptor kinase 2"/>
    <property type="match status" value="1"/>
</dbReference>
<comment type="caution">
    <text evidence="17">Lacks conserved residue(s) required for the propagation of feature annotation.</text>
</comment>
<organism evidence="23 24">
    <name type="scientific">Cinnamomum micranthum f. kanehirae</name>
    <dbReference type="NCBI Taxonomy" id="337451"/>
    <lineage>
        <taxon>Eukaryota</taxon>
        <taxon>Viridiplantae</taxon>
        <taxon>Streptophyta</taxon>
        <taxon>Embryophyta</taxon>
        <taxon>Tracheophyta</taxon>
        <taxon>Spermatophyta</taxon>
        <taxon>Magnoliopsida</taxon>
        <taxon>Magnoliidae</taxon>
        <taxon>Laurales</taxon>
        <taxon>Lauraceae</taxon>
        <taxon>Cinnamomum</taxon>
    </lineage>
</organism>
<dbReference type="GO" id="GO:0004674">
    <property type="term" value="F:protein serine/threonine kinase activity"/>
    <property type="evidence" value="ECO:0007669"/>
    <property type="project" value="UniProtKB-KW"/>
</dbReference>
<evidence type="ECO:0000256" key="10">
    <source>
        <dbReference type="ARBA" id="ARBA00022777"/>
    </source>
</evidence>
<dbReference type="InterPro" id="IPR017441">
    <property type="entry name" value="Protein_kinase_ATP_BS"/>
</dbReference>
<dbReference type="PROSITE" id="PS01187">
    <property type="entry name" value="EGF_CA"/>
    <property type="match status" value="2"/>
</dbReference>
<dbReference type="PROSITE" id="PS50026">
    <property type="entry name" value="EGF_3"/>
    <property type="match status" value="2"/>
</dbReference>
<dbReference type="InterPro" id="IPR018097">
    <property type="entry name" value="EGF_Ca-bd_CS"/>
</dbReference>
<dbReference type="FunFam" id="2.10.25.10:FF:000038">
    <property type="entry name" value="Fibrillin 2"/>
    <property type="match status" value="2"/>
</dbReference>
<dbReference type="FunFam" id="1.10.510.10:FF:000084">
    <property type="entry name" value="Wall-associated receptor kinase 2"/>
    <property type="match status" value="1"/>
</dbReference>
<protein>
    <submittedName>
        <fullName evidence="23">Putative wall-associated receptor kinase-like protein 16</fullName>
    </submittedName>
</protein>
<comment type="caution">
    <text evidence="23">The sequence shown here is derived from an EMBL/GenBank/DDBJ whole genome shotgun (WGS) entry which is preliminary data.</text>
</comment>
<keyword evidence="8" id="KW-0677">Repeat</keyword>
<dbReference type="InterPro" id="IPR009030">
    <property type="entry name" value="Growth_fac_rcpt_cys_sf"/>
</dbReference>
<gene>
    <name evidence="23" type="ORF">CKAN_01691800</name>
</gene>
<dbReference type="GO" id="GO:0005524">
    <property type="term" value="F:ATP binding"/>
    <property type="evidence" value="ECO:0007669"/>
    <property type="project" value="UniProtKB-UniRule"/>
</dbReference>
<evidence type="ECO:0000256" key="13">
    <source>
        <dbReference type="ARBA" id="ARBA00023136"/>
    </source>
</evidence>
<evidence type="ECO:0000256" key="4">
    <source>
        <dbReference type="ARBA" id="ARBA00022553"/>
    </source>
</evidence>
<dbReference type="Pfam" id="PF13947">
    <property type="entry name" value="GUB_WAK_bind"/>
    <property type="match status" value="1"/>
</dbReference>
<keyword evidence="3 17" id="KW-0245">EGF-like domain</keyword>
<dbReference type="InterPro" id="IPR013695">
    <property type="entry name" value="WAK"/>
</dbReference>
<keyword evidence="4" id="KW-0597">Phosphoprotein</keyword>
<dbReference type="Gene3D" id="2.10.25.10">
    <property type="entry name" value="Laminin"/>
    <property type="match status" value="2"/>
</dbReference>
<feature type="domain" description="EGF-like" evidence="22">
    <location>
        <begin position="336"/>
        <end position="373"/>
    </location>
</feature>
<dbReference type="SMART" id="SM00220">
    <property type="entry name" value="S_TKc"/>
    <property type="match status" value="1"/>
</dbReference>
<evidence type="ECO:0000313" key="24">
    <source>
        <dbReference type="Proteomes" id="UP000283530"/>
    </source>
</evidence>
<dbReference type="PROSITE" id="PS00010">
    <property type="entry name" value="ASX_HYDROXYL"/>
    <property type="match status" value="2"/>
</dbReference>
<dbReference type="Gene3D" id="3.30.200.20">
    <property type="entry name" value="Phosphorylase Kinase, domain 1"/>
    <property type="match status" value="1"/>
</dbReference>
<dbReference type="SUPFAM" id="SSF57196">
    <property type="entry name" value="EGF/Laminin"/>
    <property type="match status" value="1"/>
</dbReference>
<evidence type="ECO:0000256" key="15">
    <source>
        <dbReference type="ARBA" id="ARBA00023180"/>
    </source>
</evidence>
<reference evidence="23 24" key="1">
    <citation type="journal article" date="2019" name="Nat. Plants">
        <title>Stout camphor tree genome fills gaps in understanding of flowering plant genome evolution.</title>
        <authorList>
            <person name="Chaw S.M."/>
            <person name="Liu Y.C."/>
            <person name="Wu Y.W."/>
            <person name="Wang H.Y."/>
            <person name="Lin C.I."/>
            <person name="Wu C.S."/>
            <person name="Ke H.M."/>
            <person name="Chang L.Y."/>
            <person name="Hsu C.Y."/>
            <person name="Yang H.T."/>
            <person name="Sudianto E."/>
            <person name="Hsu M.H."/>
            <person name="Wu K.P."/>
            <person name="Wang L.N."/>
            <person name="Leebens-Mack J.H."/>
            <person name="Tsai I.J."/>
        </authorList>
    </citation>
    <scope>NUCLEOTIDE SEQUENCE [LARGE SCALE GENOMIC DNA]</scope>
    <source>
        <strain evidence="24">cv. Chaw 1501</strain>
        <tissue evidence="23">Young leaves</tissue>
    </source>
</reference>
<keyword evidence="24" id="KW-1185">Reference proteome</keyword>
<proteinExistence type="predicted"/>
<evidence type="ECO:0000256" key="8">
    <source>
        <dbReference type="ARBA" id="ARBA00022737"/>
    </source>
</evidence>
<feature type="domain" description="Protein kinase" evidence="21">
    <location>
        <begin position="511"/>
        <end position="784"/>
    </location>
</feature>
<evidence type="ECO:0000259" key="21">
    <source>
        <dbReference type="PROSITE" id="PS50011"/>
    </source>
</evidence>
<dbReference type="GO" id="GO:0005509">
    <property type="term" value="F:calcium ion binding"/>
    <property type="evidence" value="ECO:0007669"/>
    <property type="project" value="InterPro"/>
</dbReference>
<evidence type="ECO:0000256" key="14">
    <source>
        <dbReference type="ARBA" id="ARBA00023157"/>
    </source>
</evidence>
<name>A0A443PB38_9MAGN</name>
<dbReference type="CDD" id="cd14066">
    <property type="entry name" value="STKc_IRAK"/>
    <property type="match status" value="1"/>
</dbReference>
<feature type="binding site" evidence="18">
    <location>
        <position position="540"/>
    </location>
    <ligand>
        <name>ATP</name>
        <dbReference type="ChEBI" id="CHEBI:30616"/>
    </ligand>
</feature>
<evidence type="ECO:0000256" key="7">
    <source>
        <dbReference type="ARBA" id="ARBA00022729"/>
    </source>
</evidence>
<dbReference type="Gene3D" id="2.90.20.10">
    <property type="entry name" value="Plasmodium vivax P25 domain"/>
    <property type="match status" value="1"/>
</dbReference>
<dbReference type="GO" id="GO:0030247">
    <property type="term" value="F:polysaccharide binding"/>
    <property type="evidence" value="ECO:0007669"/>
    <property type="project" value="InterPro"/>
</dbReference>
<dbReference type="InterPro" id="IPR045274">
    <property type="entry name" value="WAK-like"/>
</dbReference>
<dbReference type="PROSITE" id="PS00107">
    <property type="entry name" value="PROTEIN_KINASE_ATP"/>
    <property type="match status" value="1"/>
</dbReference>
<evidence type="ECO:0000256" key="9">
    <source>
        <dbReference type="ARBA" id="ARBA00022741"/>
    </source>
</evidence>
<keyword evidence="23" id="KW-0675">Receptor</keyword>
<dbReference type="STRING" id="337451.A0A443PB38"/>
<dbReference type="InterPro" id="IPR008271">
    <property type="entry name" value="Ser/Thr_kinase_AS"/>
</dbReference>
<evidence type="ECO:0000256" key="19">
    <source>
        <dbReference type="SAM" id="Phobius"/>
    </source>
</evidence>
<evidence type="ECO:0000256" key="5">
    <source>
        <dbReference type="ARBA" id="ARBA00022679"/>
    </source>
</evidence>
<keyword evidence="6 19" id="KW-0812">Transmembrane</keyword>
<evidence type="ECO:0000256" key="6">
    <source>
        <dbReference type="ARBA" id="ARBA00022692"/>
    </source>
</evidence>
<dbReference type="Pfam" id="PF07645">
    <property type="entry name" value="EGF_CA"/>
    <property type="match status" value="2"/>
</dbReference>
<dbReference type="EMBL" id="QPKB01000006">
    <property type="protein sequence ID" value="RWR87950.1"/>
    <property type="molecule type" value="Genomic_DNA"/>
</dbReference>
<keyword evidence="7 20" id="KW-0732">Signal</keyword>
<keyword evidence="15" id="KW-0325">Glycoprotein</keyword>
<dbReference type="CDD" id="cd00054">
    <property type="entry name" value="EGF_CA"/>
    <property type="match status" value="2"/>
</dbReference>